<dbReference type="CDD" id="cd07378">
    <property type="entry name" value="MPP_ACP5"/>
    <property type="match status" value="1"/>
</dbReference>
<dbReference type="FunCoup" id="A0A1Z5RJK5">
    <property type="interactions" value="275"/>
</dbReference>
<comment type="subcellular location">
    <subcellularLocation>
        <location evidence="2">Secreted</location>
    </subcellularLocation>
</comment>
<dbReference type="Gramene" id="OQU83625">
    <property type="protein sequence ID" value="OQU83625"/>
    <property type="gene ID" value="SORBI_3005G147800"/>
</dbReference>
<proteinExistence type="inferred from homology"/>
<feature type="binding site" evidence="11">
    <location>
        <position position="70"/>
    </location>
    <ligand>
        <name>Fe cation</name>
        <dbReference type="ChEBI" id="CHEBI:24875"/>
        <label>1</label>
    </ligand>
</feature>
<name>A0A1Z5RJK5_SORBI</name>
<dbReference type="Pfam" id="PF00149">
    <property type="entry name" value="Metallophos"/>
    <property type="match status" value="1"/>
</dbReference>
<feature type="chain" id="PRO_5011115139" description="Purple acid phosphatase" evidence="12">
    <location>
        <begin position="20"/>
        <end position="351"/>
    </location>
</feature>
<evidence type="ECO:0000259" key="13">
    <source>
        <dbReference type="Pfam" id="PF00149"/>
    </source>
</evidence>
<keyword evidence="15" id="KW-1185">Reference proteome</keyword>
<feature type="binding site" evidence="11">
    <location>
        <position position="103"/>
    </location>
    <ligand>
        <name>Fe cation</name>
        <dbReference type="ChEBI" id="CHEBI:24875"/>
        <label>1</label>
    </ligand>
</feature>
<keyword evidence="6 12" id="KW-0732">Signal</keyword>
<feature type="binding site" evidence="11">
    <location>
        <position position="268"/>
    </location>
    <ligand>
        <name>Fe cation</name>
        <dbReference type="ChEBI" id="CHEBI:24875"/>
        <label>2</label>
    </ligand>
</feature>
<sequence>MQCFSLCCIPLVAMAPAHADHQLRLSFLVVVAGAAASALLLASPADAALPRVEHAPTKADGSLAILAVGDWGRRGQFNQTLVAQQMGVAGEKLDIDFVISTGDNIYDDGIANTSDPLFKESFSNIYTAKSLQKPWYLVLGNHDYTGNALAQLDPAIRKVDSRYTVIAKSFIVNSGIADFFLIDTTPFILHYWNNSKFDWRGVAPRDTYIANLLNDLKYGLTTSKAAWKIVVGHHPISSACGHGNNTELKEILLPVLQTHGVDMYVNGHDHCLQRVSSRDSPLQLLTSGGGSRAWAGKFKTTPDKVEFLYDGQGFMSMRLSKTEAHLAFFDVAGSVLHCWSLAKTTATAAGP</sequence>
<feature type="domain" description="Calcineurin-like phosphoesterase" evidence="13">
    <location>
        <begin position="65"/>
        <end position="271"/>
    </location>
</feature>
<dbReference type="InterPro" id="IPR004843">
    <property type="entry name" value="Calcineurin-like_PHP"/>
</dbReference>
<evidence type="ECO:0000256" key="12">
    <source>
        <dbReference type="SAM" id="SignalP"/>
    </source>
</evidence>
<keyword evidence="9" id="KW-0325">Glycoprotein</keyword>
<dbReference type="OrthoDB" id="411211at2759"/>
<evidence type="ECO:0000313" key="15">
    <source>
        <dbReference type="Proteomes" id="UP000000768"/>
    </source>
</evidence>
<evidence type="ECO:0000313" key="14">
    <source>
        <dbReference type="EMBL" id="OQU83625.1"/>
    </source>
</evidence>
<dbReference type="ExpressionAtlas" id="A0A1Z5RJK5">
    <property type="expression patterns" value="baseline and differential"/>
</dbReference>
<evidence type="ECO:0000256" key="11">
    <source>
        <dbReference type="PIRSR" id="PIRSR000898-1"/>
    </source>
</evidence>
<dbReference type="AlphaFoldDB" id="A0A1Z5RJK5"/>
<keyword evidence="5 11" id="KW-0479">Metal-binding</keyword>
<feature type="binding site" evidence="11">
    <location>
        <position position="103"/>
    </location>
    <ligand>
        <name>Fe cation</name>
        <dbReference type="ChEBI" id="CHEBI:24875"/>
        <label>2</label>
    </ligand>
</feature>
<dbReference type="GO" id="GO:0008199">
    <property type="term" value="F:ferric iron binding"/>
    <property type="evidence" value="ECO:0000318"/>
    <property type="project" value="GO_Central"/>
</dbReference>
<dbReference type="STRING" id="4558.A0A1Z5RJK5"/>
<feature type="binding site" evidence="11">
    <location>
        <position position="233"/>
    </location>
    <ligand>
        <name>Fe cation</name>
        <dbReference type="ChEBI" id="CHEBI:24875"/>
        <label>2</label>
    </ligand>
</feature>
<dbReference type="SUPFAM" id="SSF56300">
    <property type="entry name" value="Metallo-dependent phosphatases"/>
    <property type="match status" value="1"/>
</dbReference>
<dbReference type="InterPro" id="IPR024927">
    <property type="entry name" value="Acid_PPase"/>
</dbReference>
<protein>
    <recommendedName>
        <fullName evidence="10">Purple acid phosphatase</fullName>
        <ecNumber evidence="10">3.1.3.2</ecNumber>
    </recommendedName>
</protein>
<keyword evidence="7 10" id="KW-0378">Hydrolase</keyword>
<evidence type="ECO:0000256" key="5">
    <source>
        <dbReference type="ARBA" id="ARBA00022723"/>
    </source>
</evidence>
<dbReference type="EMBL" id="CM000764">
    <property type="protein sequence ID" value="OQU83625.1"/>
    <property type="molecule type" value="Genomic_DNA"/>
</dbReference>
<evidence type="ECO:0000256" key="4">
    <source>
        <dbReference type="ARBA" id="ARBA00022525"/>
    </source>
</evidence>
<dbReference type="GO" id="GO:0008198">
    <property type="term" value="F:ferrous iron binding"/>
    <property type="evidence" value="ECO:0000318"/>
    <property type="project" value="GO_Central"/>
</dbReference>
<evidence type="ECO:0000256" key="10">
    <source>
        <dbReference type="PIRNR" id="PIRNR000898"/>
    </source>
</evidence>
<reference evidence="15" key="2">
    <citation type="journal article" date="2018" name="Plant J.">
        <title>The Sorghum bicolor reference genome: improved assembly, gene annotations, a transcriptome atlas, and signatures of genome organization.</title>
        <authorList>
            <person name="McCormick R.F."/>
            <person name="Truong S.K."/>
            <person name="Sreedasyam A."/>
            <person name="Jenkins J."/>
            <person name="Shu S."/>
            <person name="Sims D."/>
            <person name="Kennedy M."/>
            <person name="Amirebrahimi M."/>
            <person name="Weers B.D."/>
            <person name="McKinley B."/>
            <person name="Mattison A."/>
            <person name="Morishige D.T."/>
            <person name="Grimwood J."/>
            <person name="Schmutz J."/>
            <person name="Mullet J.E."/>
        </authorList>
    </citation>
    <scope>NUCLEOTIDE SEQUENCE [LARGE SCALE GENOMIC DNA]</scope>
    <source>
        <strain evidence="15">cv. BTx623</strain>
    </source>
</reference>
<organism evidence="14 15">
    <name type="scientific">Sorghum bicolor</name>
    <name type="common">Sorghum</name>
    <name type="synonym">Sorghum vulgare</name>
    <dbReference type="NCBI Taxonomy" id="4558"/>
    <lineage>
        <taxon>Eukaryota</taxon>
        <taxon>Viridiplantae</taxon>
        <taxon>Streptophyta</taxon>
        <taxon>Embryophyta</taxon>
        <taxon>Tracheophyta</taxon>
        <taxon>Spermatophyta</taxon>
        <taxon>Magnoliopsida</taxon>
        <taxon>Liliopsida</taxon>
        <taxon>Poales</taxon>
        <taxon>Poaceae</taxon>
        <taxon>PACMAD clade</taxon>
        <taxon>Panicoideae</taxon>
        <taxon>Andropogonodae</taxon>
        <taxon>Andropogoneae</taxon>
        <taxon>Sorghinae</taxon>
        <taxon>Sorghum</taxon>
    </lineage>
</organism>
<comment type="similarity">
    <text evidence="3">Belongs to the metallophosphoesterase superfamily. Purple acid phosphatase family.</text>
</comment>
<dbReference type="GO" id="GO:0003993">
    <property type="term" value="F:acid phosphatase activity"/>
    <property type="evidence" value="ECO:0000318"/>
    <property type="project" value="GO_Central"/>
</dbReference>
<dbReference type="InterPro" id="IPR051558">
    <property type="entry name" value="Metallophosphoesterase_PAP"/>
</dbReference>
<gene>
    <name evidence="14" type="ORF">SORBI_3005G147800</name>
</gene>
<evidence type="ECO:0000256" key="8">
    <source>
        <dbReference type="ARBA" id="ARBA00022833"/>
    </source>
</evidence>
<evidence type="ECO:0000256" key="7">
    <source>
        <dbReference type="ARBA" id="ARBA00022801"/>
    </source>
</evidence>
<evidence type="ECO:0000256" key="1">
    <source>
        <dbReference type="ARBA" id="ARBA00000032"/>
    </source>
</evidence>
<feature type="signal peptide" evidence="12">
    <location>
        <begin position="1"/>
        <end position="19"/>
    </location>
</feature>
<dbReference type="InParanoid" id="A0A1Z5RJK5"/>
<dbReference type="EC" id="3.1.3.2" evidence="10"/>
<dbReference type="eggNOG" id="KOG2679">
    <property type="taxonomic scope" value="Eukaryota"/>
</dbReference>
<dbReference type="OMA" id="KICYFHH"/>
<keyword evidence="4" id="KW-0964">Secreted</keyword>
<dbReference type="Proteomes" id="UP000000768">
    <property type="component" value="Chromosome 5"/>
</dbReference>
<reference evidence="14 15" key="1">
    <citation type="journal article" date="2009" name="Nature">
        <title>The Sorghum bicolor genome and the diversification of grasses.</title>
        <authorList>
            <person name="Paterson A.H."/>
            <person name="Bowers J.E."/>
            <person name="Bruggmann R."/>
            <person name="Dubchak I."/>
            <person name="Grimwood J."/>
            <person name="Gundlach H."/>
            <person name="Haberer G."/>
            <person name="Hellsten U."/>
            <person name="Mitros T."/>
            <person name="Poliakov A."/>
            <person name="Schmutz J."/>
            <person name="Spannagl M."/>
            <person name="Tang H."/>
            <person name="Wang X."/>
            <person name="Wicker T."/>
            <person name="Bharti A.K."/>
            <person name="Chapman J."/>
            <person name="Feltus F.A."/>
            <person name="Gowik U."/>
            <person name="Grigoriev I.V."/>
            <person name="Lyons E."/>
            <person name="Maher C.A."/>
            <person name="Martis M."/>
            <person name="Narechania A."/>
            <person name="Otillar R.P."/>
            <person name="Penning B.W."/>
            <person name="Salamov A.A."/>
            <person name="Wang Y."/>
            <person name="Zhang L."/>
            <person name="Carpita N.C."/>
            <person name="Freeling M."/>
            <person name="Gingle A.R."/>
            <person name="Hash C.T."/>
            <person name="Keller B."/>
            <person name="Klein P."/>
            <person name="Kresovich S."/>
            <person name="McCann M.C."/>
            <person name="Ming R."/>
            <person name="Peterson D.G."/>
            <person name="Mehboob-ur-Rahman"/>
            <person name="Ware D."/>
            <person name="Westhoff P."/>
            <person name="Mayer K.F."/>
            <person name="Messing J."/>
            <person name="Rokhsar D.S."/>
        </authorList>
    </citation>
    <scope>NUCLEOTIDE SEQUENCE [LARGE SCALE GENOMIC DNA]</scope>
    <source>
        <strain evidence="15">cv. BTx623</strain>
    </source>
</reference>
<dbReference type="PANTHER" id="PTHR10161">
    <property type="entry name" value="TARTRATE-RESISTANT ACID PHOSPHATASE TYPE 5"/>
    <property type="match status" value="1"/>
</dbReference>
<evidence type="ECO:0000256" key="3">
    <source>
        <dbReference type="ARBA" id="ARBA00008723"/>
    </source>
</evidence>
<dbReference type="PIRSF" id="PIRSF000898">
    <property type="entry name" value="Acid_Ptase_5"/>
    <property type="match status" value="1"/>
</dbReference>
<evidence type="ECO:0000256" key="9">
    <source>
        <dbReference type="ARBA" id="ARBA00023180"/>
    </source>
</evidence>
<evidence type="ECO:0000256" key="6">
    <source>
        <dbReference type="ARBA" id="ARBA00022729"/>
    </source>
</evidence>
<feature type="binding site" evidence="11">
    <location>
        <position position="141"/>
    </location>
    <ligand>
        <name>Fe cation</name>
        <dbReference type="ChEBI" id="CHEBI:24875"/>
        <label>2</label>
    </ligand>
</feature>
<evidence type="ECO:0000256" key="2">
    <source>
        <dbReference type="ARBA" id="ARBA00004613"/>
    </source>
</evidence>
<dbReference type="Gene3D" id="3.60.21.10">
    <property type="match status" value="1"/>
</dbReference>
<feature type="binding site" evidence="11">
    <location>
        <position position="270"/>
    </location>
    <ligand>
        <name>Fe cation</name>
        <dbReference type="ChEBI" id="CHEBI:24875"/>
        <label>1</label>
    </ligand>
</feature>
<dbReference type="KEGG" id="sbi:8057025"/>
<keyword evidence="8" id="KW-0862">Zinc</keyword>
<dbReference type="InterPro" id="IPR029052">
    <property type="entry name" value="Metallo-depent_PP-like"/>
</dbReference>
<dbReference type="FunFam" id="3.60.21.10:FF:000027">
    <property type="entry name" value="Purple acid phosphatase"/>
    <property type="match status" value="1"/>
</dbReference>
<dbReference type="PANTHER" id="PTHR10161:SF19">
    <property type="entry name" value="PURPLE ACID PHOSPHATASE"/>
    <property type="match status" value="1"/>
</dbReference>
<dbReference type="GO" id="GO:0005576">
    <property type="term" value="C:extracellular region"/>
    <property type="evidence" value="ECO:0007669"/>
    <property type="project" value="UniProtKB-SubCell"/>
</dbReference>
<accession>A0A1Z5RJK5</accession>
<comment type="catalytic activity">
    <reaction evidence="1 10">
        <text>a phosphate monoester + H2O = an alcohol + phosphate</text>
        <dbReference type="Rhea" id="RHEA:15017"/>
        <dbReference type="ChEBI" id="CHEBI:15377"/>
        <dbReference type="ChEBI" id="CHEBI:30879"/>
        <dbReference type="ChEBI" id="CHEBI:43474"/>
        <dbReference type="ChEBI" id="CHEBI:67140"/>
        <dbReference type="EC" id="3.1.3.2"/>
    </reaction>
</comment>
<keyword evidence="10 11" id="KW-0408">Iron</keyword>
<comment type="cofactor">
    <cofactor evidence="11">
        <name>Fe cation</name>
        <dbReference type="ChEBI" id="CHEBI:24875"/>
    </cofactor>
    <text evidence="11">Binds 2 iron ions per subunit.</text>
</comment>
<feature type="binding site" evidence="11">
    <location>
        <position position="106"/>
    </location>
    <ligand>
        <name>Fe cation</name>
        <dbReference type="ChEBI" id="CHEBI:24875"/>
        <label>1</label>
    </ligand>
</feature>